<dbReference type="Gene3D" id="2.170.130.10">
    <property type="entry name" value="TonB-dependent receptor, plug domain"/>
    <property type="match status" value="1"/>
</dbReference>
<reference evidence="3" key="1">
    <citation type="submission" date="2009-08" db="EMBL/GenBank/DDBJ databases">
        <title>The complete genome of Chitinophaga pinensis DSM 2588.</title>
        <authorList>
            <consortium name="US DOE Joint Genome Institute (JGI-PGF)"/>
            <person name="Lucas S."/>
            <person name="Copeland A."/>
            <person name="Lapidus A."/>
            <person name="Glavina del Rio T."/>
            <person name="Dalin E."/>
            <person name="Tice H."/>
            <person name="Bruce D."/>
            <person name="Goodwin L."/>
            <person name="Pitluck S."/>
            <person name="Kyrpides N."/>
            <person name="Mavromatis K."/>
            <person name="Ivanova N."/>
            <person name="Mikhailova N."/>
            <person name="Sims D."/>
            <person name="Meinche L."/>
            <person name="Brettin T."/>
            <person name="Detter J.C."/>
            <person name="Han C."/>
            <person name="Larimer F."/>
            <person name="Land M."/>
            <person name="Hauser L."/>
            <person name="Markowitz V."/>
            <person name="Cheng J.-F."/>
            <person name="Hugenholtz P."/>
            <person name="Woyke T."/>
            <person name="Wu D."/>
            <person name="Spring S."/>
            <person name="Klenk H.-P."/>
            <person name="Eisen J.A."/>
        </authorList>
    </citation>
    <scope>NUCLEOTIDE SEQUENCE [LARGE SCALE GENOMIC DNA]</scope>
    <source>
        <strain evidence="3">ATCC 43595 / DSM 2588 / LMG 13176 / NBRC 15968 / NCIMB 11800 / UQM 2034</strain>
    </source>
</reference>
<dbReference type="GO" id="GO:0004866">
    <property type="term" value="F:endopeptidase inhibitor activity"/>
    <property type="evidence" value="ECO:0007669"/>
    <property type="project" value="InterPro"/>
</dbReference>
<dbReference type="SUPFAM" id="SSF48239">
    <property type="entry name" value="Terpenoid cyclases/Protein prenyltransferases"/>
    <property type="match status" value="1"/>
</dbReference>
<proteinExistence type="predicted"/>
<evidence type="ECO:0000313" key="2">
    <source>
        <dbReference type="EMBL" id="ACU62385.1"/>
    </source>
</evidence>
<dbReference type="SMART" id="SM01360">
    <property type="entry name" value="A2M"/>
    <property type="match status" value="1"/>
</dbReference>
<dbReference type="EMBL" id="CP001699">
    <property type="protein sequence ID" value="ACU62385.1"/>
    <property type="molecule type" value="Genomic_DNA"/>
</dbReference>
<protein>
    <submittedName>
        <fullName evidence="2">Large extracellular alpha-helical protein</fullName>
    </submittedName>
</protein>
<dbReference type="SUPFAM" id="SSF56935">
    <property type="entry name" value="Porins"/>
    <property type="match status" value="1"/>
</dbReference>
<dbReference type="PANTHER" id="PTHR40094">
    <property type="entry name" value="ALPHA-2-MACROGLOBULIN HOMOLOG"/>
    <property type="match status" value="1"/>
</dbReference>
<dbReference type="InterPro" id="IPR051802">
    <property type="entry name" value="YfhM-like"/>
</dbReference>
<feature type="domain" description="Alpha-2-macroglobulin" evidence="1">
    <location>
        <begin position="1258"/>
        <end position="1347"/>
    </location>
</feature>
<dbReference type="SUPFAM" id="SSF49464">
    <property type="entry name" value="Carboxypeptidase regulatory domain-like"/>
    <property type="match status" value="1"/>
</dbReference>
<gene>
    <name evidence="2" type="ordered locus">Cpin_4952</name>
</gene>
<dbReference type="PANTHER" id="PTHR40094:SF1">
    <property type="entry name" value="UBIQUITIN DOMAIN-CONTAINING PROTEIN"/>
    <property type="match status" value="1"/>
</dbReference>
<evidence type="ECO:0000259" key="1">
    <source>
        <dbReference type="SMART" id="SM01360"/>
    </source>
</evidence>
<sequence>MLIISISAAAQHPLSQGRRTSEYDYLYQLTDNEAIKITGKGQQQIIAACLHTLKDSVLHGSPLPENLLPGNYLRVCAKDDHLEAAFVPINNIAVKFGLNWRDLMVILHDQQGALIRDAEVRIGKNKLPYDAQTQTWRKEKYNKQELLQIYYKGVLNCIPLSRVINRYAKRRRPNIIQRLKYNNPRVRSDYYNTQNNRYRYGSYIAFNKPAYKPGDTVKFKGFLSNKKGFAYNKKVLVRLVDKDFDVDTILTAIMPATPGNYHYQFVLSPALIEQLDLTLDRTYRISFETPESRKYDLNNYDGDLTDEEYAAKRTILLQGSFKLEEYELQQLTFSARADKSTHKAGDPLSVYLSAKDENDLPVMDGKICLYVELKSIGKMYENIVVPDTLWQYSGGLDILGETRIMLPDSIFPKADLTYRITCVFTNSNNERKTNILTATYAYNNSGFNFRTSHDTLHITRLIPASGTENVLIAALNQRNDTIGKYYRPLPAAIKLSPFSDHYAVISRNTVEHYVVDANLPDISLLSNWHDDIAGIQVQNPLQLPLWYTIISGKKIVERGYSDSLHWQGSTKHNKQYYVYVNYIWKNKIMQKGEALQDPGGRLHVAVTTPRTVYPGQTTDINIHVTDKYQRPVAGADLTAFGYTSKFWGNTDIAISAFGLQTKKRKLYPMVDSSSHALHPSAFLTLDWLTYRKKMGLDTLPFFRFTHPDSVFTFTEPTPDSVTQIAPYVFSEGHMQAAEILEIDGMPVYYTRSFPSRPYSFAVTPGKHSIGIRTLYQSIRFDMVAQKGVKTFISINSAIQLPGYAVERVPYSLTTYEMATLDRYMLRLENTFTPDDQVYIRQQSQFYEVNNIIAAPEYRWRDLLIGPMTKADALLIKKNSFIQSFTPEPGYLFDIREGFVKEKEQKEDLADIYENVTRDTSLSSLALTGKLVDSMIRKHQDEMLLTISKQFTRAYKDRSDSRVQISFGQQEQKLSNSIQQFLFFRYDSSSTVRAFGPDKRQFTDMHPGYYKMIILLNDNRYLLQDSLFLRSGVLHGYLFDTLPILAADNSSKRLDTLLRKALTIPGVKQSVIETYIRQFNTAKSKDTTSVWITGIVQDEHFYPVQWASVKIAGSKTGIATDENGRFSIRVMKEETLDISFVGYEMVSIPVTDATDYVITMHQSSNRMQEVVVTALGIKREQKALGYAVSTITSEQITNIHYRNFAEALQGKAAGVHITIAPSSHEIILETQGEEALPDMNELPQGIPAYSLRSNFRDDAFWQPALLTDANGNASFKVTYPDDITKWQTTVIAMSGKKQAGINQMAIRSFKTLTGTLAIPTFTVNGDSVLVIGKALNYASDSMNINRSFFVNNNLLKHANGYLTNAIIDTVPVVINTTDSIQFRYTVEKEGYMDGEERKIPVIERGTTETKDLFTALRNDTSFTYTPAYHSPLVVHAVSAVLPILTDEIEQVENYKYLCNEQLASKLKAFLLEKKIAASLHKDFGKNKDIKRIIDKLNQQKNQGMWGWWRESPASLWITRHVTEAMIMAETQGYKTDLNKESIINLLTRELTATRCNDSIGYMLLLSQLNASIDYKSNIDSLIARSGKNGYDTIRLTLLQQQTGLPVDLSTLLSRQQQTVFGNTFWGKDTVHLFNNSIQSTLQMYKILRHAGGHDALLQSIRAYFLEQRQTGHWRNTYESAQILETILPDVMQEEAQSAATVDINGKKITQFPYTDTVTAGDITIRKQGKTPVYFTAYQQFFNKAPEKIAGLFDVTSVFADANTTLATLEAGKPVTLTVTVYAKQTADYVLVEIPIPAGCSYADKSGQWSNNEVHREHFKEKVGIFCTQLTAGKHTFTVSLLPRYTGKYYLNPAKAEMQYFPVFMGREALKQVYIH</sequence>
<dbReference type="Gene3D" id="1.50.10.20">
    <property type="match status" value="1"/>
</dbReference>
<dbReference type="InterPro" id="IPR041246">
    <property type="entry name" value="Bact_MG10"/>
</dbReference>
<dbReference type="Proteomes" id="UP000002215">
    <property type="component" value="Chromosome"/>
</dbReference>
<reference evidence="2 3" key="2">
    <citation type="journal article" date="2010" name="Stand. Genomic Sci.">
        <title>Complete genome sequence of Chitinophaga pinensis type strain (UQM 2034).</title>
        <authorList>
            <person name="Glavina Del Rio T."/>
            <person name="Abt B."/>
            <person name="Spring S."/>
            <person name="Lapidus A."/>
            <person name="Nolan M."/>
            <person name="Tice H."/>
            <person name="Copeland A."/>
            <person name="Cheng J.F."/>
            <person name="Chen F."/>
            <person name="Bruce D."/>
            <person name="Goodwin L."/>
            <person name="Pitluck S."/>
            <person name="Ivanova N."/>
            <person name="Mavromatis K."/>
            <person name="Mikhailova N."/>
            <person name="Pati A."/>
            <person name="Chen A."/>
            <person name="Palaniappan K."/>
            <person name="Land M."/>
            <person name="Hauser L."/>
            <person name="Chang Y.J."/>
            <person name="Jeffries C.D."/>
            <person name="Chain P."/>
            <person name="Saunders E."/>
            <person name="Detter J.C."/>
            <person name="Brettin T."/>
            <person name="Rohde M."/>
            <person name="Goker M."/>
            <person name="Bristow J."/>
            <person name="Eisen J.A."/>
            <person name="Markowitz V."/>
            <person name="Hugenholtz P."/>
            <person name="Kyrpides N.C."/>
            <person name="Klenk H.P."/>
            <person name="Lucas S."/>
        </authorList>
    </citation>
    <scope>NUCLEOTIDE SEQUENCE [LARGE SCALE GENOMIC DNA]</scope>
    <source>
        <strain evidence="3">ATCC 43595 / DSM 2588 / LMG 13176 / NBRC 15968 / NCIMB 11800 / UQM 2034</strain>
    </source>
</reference>
<dbReference type="KEGG" id="cpi:Cpin_4952"/>
<organism evidence="2 3">
    <name type="scientific">Chitinophaga pinensis (strain ATCC 43595 / DSM 2588 / LMG 13176 / NBRC 15968 / NCIMB 11800 / UQM 2034)</name>
    <dbReference type="NCBI Taxonomy" id="485918"/>
    <lineage>
        <taxon>Bacteria</taxon>
        <taxon>Pseudomonadati</taxon>
        <taxon>Bacteroidota</taxon>
        <taxon>Chitinophagia</taxon>
        <taxon>Chitinophagales</taxon>
        <taxon>Chitinophagaceae</taxon>
        <taxon>Chitinophaga</taxon>
    </lineage>
</organism>
<dbReference type="Pfam" id="PF00207">
    <property type="entry name" value="A2M"/>
    <property type="match status" value="1"/>
</dbReference>
<dbReference type="InterPro" id="IPR008969">
    <property type="entry name" value="CarboxyPept-like_regulatory"/>
</dbReference>
<dbReference type="Pfam" id="PF13715">
    <property type="entry name" value="CarbopepD_reg_2"/>
    <property type="match status" value="1"/>
</dbReference>
<evidence type="ECO:0000313" key="3">
    <source>
        <dbReference type="Proteomes" id="UP000002215"/>
    </source>
</evidence>
<dbReference type="Pfam" id="PF17973">
    <property type="entry name" value="bMG10"/>
    <property type="match status" value="1"/>
</dbReference>
<dbReference type="InterPro" id="IPR001599">
    <property type="entry name" value="Macroglobln_a2"/>
</dbReference>
<dbReference type="InterPro" id="IPR008930">
    <property type="entry name" value="Terpenoid_cyclase/PrenylTrfase"/>
</dbReference>
<name>A0A979G7S5_CHIPD</name>
<dbReference type="InterPro" id="IPR037066">
    <property type="entry name" value="Plug_dom_sf"/>
</dbReference>
<accession>A0A979G7S5</accession>